<proteinExistence type="predicted"/>
<gene>
    <name evidence="1" type="ORF">SKUL_6</name>
</gene>
<evidence type="ECO:0000313" key="2">
    <source>
        <dbReference type="Proteomes" id="UP000221845"/>
    </source>
</evidence>
<organism evidence="1 2">
    <name type="scientific">Pseudomonas phage Skulduggery</name>
    <dbReference type="NCBI Taxonomy" id="2006671"/>
    <lineage>
        <taxon>Viruses</taxon>
        <taxon>Duplodnaviria</taxon>
        <taxon>Heunggongvirae</taxon>
        <taxon>Uroviricota</taxon>
        <taxon>Caudoviricetes</taxon>
        <taxon>Skulduggeryvirus</taxon>
        <taxon>Skulduggeryvirus skulduggery</taxon>
    </lineage>
</organism>
<evidence type="ECO:0000313" key="1">
    <source>
        <dbReference type="EMBL" id="ARV77105.1"/>
    </source>
</evidence>
<keyword evidence="2" id="KW-1185">Reference proteome</keyword>
<dbReference type="EMBL" id="MF042361">
    <property type="protein sequence ID" value="ARV77105.1"/>
    <property type="molecule type" value="Genomic_DNA"/>
</dbReference>
<dbReference type="Proteomes" id="UP000221845">
    <property type="component" value="Segment"/>
</dbReference>
<sequence length="248" mass="26196">MPDFKLGDLFTEGASGFWIDANNRWAMRQDAAGTIPVTEDGQPVGFMRETSGTNQPLTQASAPKCPIYRTDGTQSWLELTGGQYLEGTNLLNSEDAAATQFTVMAVIEQPVAEGMALFNAYRAEEPSYGISLATPGPDVTLYQLAVTDAVEAGIVECKNPGPDPVALIGRVNLITGDSTLVAGAESNTAAMNPFIPGFPGVPFAVGAGVGGTFGFKGKLYSFLCVSRYITDDEQAQALTELKRLAGIQ</sequence>
<protein>
    <submittedName>
        <fullName evidence="1">Uncharacterized protein</fullName>
    </submittedName>
</protein>
<reference evidence="1 2" key="1">
    <citation type="submission" date="2017-05" db="EMBL/GenBank/DDBJ databases">
        <authorList>
            <person name="Song R."/>
            <person name="Chenine A.L."/>
            <person name="Ruprecht R.M."/>
        </authorList>
    </citation>
    <scope>NUCLEOTIDE SEQUENCE [LARGE SCALE GENOMIC DNA]</scope>
</reference>
<accession>A0A1Y0SX66</accession>
<name>A0A1Y0SX66_9CAUD</name>